<dbReference type="PANTHER" id="PTHR34824:SF1">
    <property type="entry name" value="HEAT-INDUCIBLE TRANSCRIPTION REPRESSOR HRCA"/>
    <property type="match status" value="1"/>
</dbReference>
<comment type="function">
    <text evidence="5">Negative regulator of class I heat shock genes (grpE-dnaK-dnaJ and groELS operons). Prevents heat-shock induction of these operons.</text>
</comment>
<dbReference type="EMBL" id="PCXU01000012">
    <property type="protein sequence ID" value="PIR43738.1"/>
    <property type="molecule type" value="Genomic_DNA"/>
</dbReference>
<evidence type="ECO:0000259" key="7">
    <source>
        <dbReference type="Pfam" id="PF01726"/>
    </source>
</evidence>
<dbReference type="InterPro" id="IPR006199">
    <property type="entry name" value="LexA_DNA-bd_dom"/>
</dbReference>
<dbReference type="HAMAP" id="MF_00081">
    <property type="entry name" value="HrcA"/>
    <property type="match status" value="1"/>
</dbReference>
<sequence>MSQTNLTDRQKALLKMIIEEYISTSEPISSSHLTKKYKLNISAATVRNEMAALIRKGYLDQPHVSAGRIPTTVGYKTYIQDLMDHESLPVLKEVAMKQNVWNNRYEFDKFLRSASLALSDATGLLAVVSTKDGRVFSSGIVNILDHMEFFDIDVARAVLNMVDNFNLLEEQLNKRNTTNICVIMGEEFERETLFPVSAVTKSYVSSGRQGNVTVLGPARMKYKEIIPAVDYMSNILEELGVEW</sequence>
<keyword evidence="3 5" id="KW-0346">Stress response</keyword>
<dbReference type="SUPFAM" id="SSF46785">
    <property type="entry name" value="Winged helix' DNA-binding domain"/>
    <property type="match status" value="1"/>
</dbReference>
<evidence type="ECO:0000313" key="9">
    <source>
        <dbReference type="Proteomes" id="UP000230214"/>
    </source>
</evidence>
<dbReference type="AlphaFoldDB" id="A0A2H0RB43"/>
<gene>
    <name evidence="5" type="primary">hrcA</name>
    <name evidence="8" type="ORF">COV24_01110</name>
</gene>
<feature type="domain" description="LexA repressor DNA-binding" evidence="7">
    <location>
        <begin position="4"/>
        <end position="61"/>
    </location>
</feature>
<evidence type="ECO:0000256" key="3">
    <source>
        <dbReference type="ARBA" id="ARBA00023016"/>
    </source>
</evidence>
<name>A0A2H0RB43_UNCKA</name>
<keyword evidence="4 5" id="KW-0804">Transcription</keyword>
<evidence type="ECO:0000313" key="8">
    <source>
        <dbReference type="EMBL" id="PIR43738.1"/>
    </source>
</evidence>
<dbReference type="InterPro" id="IPR036388">
    <property type="entry name" value="WH-like_DNA-bd_sf"/>
</dbReference>
<evidence type="ECO:0000259" key="6">
    <source>
        <dbReference type="Pfam" id="PF01628"/>
    </source>
</evidence>
<comment type="similarity">
    <text evidence="5">Belongs to the HrcA family.</text>
</comment>
<evidence type="ECO:0000256" key="4">
    <source>
        <dbReference type="ARBA" id="ARBA00023163"/>
    </source>
</evidence>
<keyword evidence="1 5" id="KW-0678">Repressor</keyword>
<evidence type="ECO:0000256" key="2">
    <source>
        <dbReference type="ARBA" id="ARBA00023015"/>
    </source>
</evidence>
<dbReference type="InterPro" id="IPR002571">
    <property type="entry name" value="HrcA"/>
</dbReference>
<dbReference type="GO" id="GO:0045892">
    <property type="term" value="P:negative regulation of DNA-templated transcription"/>
    <property type="evidence" value="ECO:0007669"/>
    <property type="project" value="UniProtKB-UniRule"/>
</dbReference>
<feature type="domain" description="Heat-inducible transcription repressor HrcA C-terminal" evidence="6">
    <location>
        <begin position="106"/>
        <end position="226"/>
    </location>
</feature>
<dbReference type="Pfam" id="PF01628">
    <property type="entry name" value="HrcA"/>
    <property type="match status" value="1"/>
</dbReference>
<keyword evidence="2 5" id="KW-0805">Transcription regulation</keyword>
<dbReference type="Proteomes" id="UP000230214">
    <property type="component" value="Unassembled WGS sequence"/>
</dbReference>
<dbReference type="InterPro" id="IPR036390">
    <property type="entry name" value="WH_DNA-bd_sf"/>
</dbReference>
<dbReference type="Pfam" id="PF01726">
    <property type="entry name" value="LexA_DNA_bind"/>
    <property type="match status" value="1"/>
</dbReference>
<protein>
    <recommendedName>
        <fullName evidence="5">Heat-inducible transcription repressor HrcA</fullName>
    </recommendedName>
</protein>
<dbReference type="InterPro" id="IPR029016">
    <property type="entry name" value="GAF-like_dom_sf"/>
</dbReference>
<dbReference type="GO" id="GO:0003677">
    <property type="term" value="F:DNA binding"/>
    <property type="evidence" value="ECO:0007669"/>
    <property type="project" value="InterPro"/>
</dbReference>
<accession>A0A2H0RB43</accession>
<dbReference type="SUPFAM" id="SSF55781">
    <property type="entry name" value="GAF domain-like"/>
    <property type="match status" value="1"/>
</dbReference>
<dbReference type="PANTHER" id="PTHR34824">
    <property type="entry name" value="HEAT-INDUCIBLE TRANSCRIPTION REPRESSOR HRCA"/>
    <property type="match status" value="1"/>
</dbReference>
<organism evidence="8 9">
    <name type="scientific">candidate division WWE3 bacterium CG10_big_fil_rev_8_21_14_0_10_32_10</name>
    <dbReference type="NCBI Taxonomy" id="1975090"/>
    <lineage>
        <taxon>Bacteria</taxon>
        <taxon>Katanobacteria</taxon>
    </lineage>
</organism>
<comment type="caution">
    <text evidence="8">The sequence shown here is derived from an EMBL/GenBank/DDBJ whole genome shotgun (WGS) entry which is preliminary data.</text>
</comment>
<dbReference type="GO" id="GO:0004252">
    <property type="term" value="F:serine-type endopeptidase activity"/>
    <property type="evidence" value="ECO:0007669"/>
    <property type="project" value="InterPro"/>
</dbReference>
<dbReference type="Gene3D" id="3.30.450.40">
    <property type="match status" value="1"/>
</dbReference>
<evidence type="ECO:0000256" key="5">
    <source>
        <dbReference type="HAMAP-Rule" id="MF_00081"/>
    </source>
</evidence>
<dbReference type="Gene3D" id="1.10.10.10">
    <property type="entry name" value="Winged helix-like DNA-binding domain superfamily/Winged helix DNA-binding domain"/>
    <property type="match status" value="1"/>
</dbReference>
<dbReference type="InterPro" id="IPR021153">
    <property type="entry name" value="HrcA_C"/>
</dbReference>
<proteinExistence type="inferred from homology"/>
<reference evidence="8 9" key="1">
    <citation type="submission" date="2017-09" db="EMBL/GenBank/DDBJ databases">
        <title>Depth-based differentiation of microbial function through sediment-hosted aquifers and enrichment of novel symbionts in the deep terrestrial subsurface.</title>
        <authorList>
            <person name="Probst A.J."/>
            <person name="Ladd B."/>
            <person name="Jarett J.K."/>
            <person name="Geller-Mcgrath D.E."/>
            <person name="Sieber C.M."/>
            <person name="Emerson J.B."/>
            <person name="Anantharaman K."/>
            <person name="Thomas B.C."/>
            <person name="Malmstrom R."/>
            <person name="Stieglmeier M."/>
            <person name="Klingl A."/>
            <person name="Woyke T."/>
            <person name="Ryan C.M."/>
            <person name="Banfield J.F."/>
        </authorList>
    </citation>
    <scope>NUCLEOTIDE SEQUENCE [LARGE SCALE GENOMIC DNA]</scope>
    <source>
        <strain evidence="8">CG10_big_fil_rev_8_21_14_0_10_32_10</strain>
    </source>
</reference>
<evidence type="ECO:0000256" key="1">
    <source>
        <dbReference type="ARBA" id="ARBA00022491"/>
    </source>
</evidence>
<dbReference type="GO" id="GO:0006508">
    <property type="term" value="P:proteolysis"/>
    <property type="evidence" value="ECO:0007669"/>
    <property type="project" value="InterPro"/>
</dbReference>